<keyword evidence="3 7" id="KW-1133">Transmembrane helix</keyword>
<reference evidence="9" key="2">
    <citation type="submission" date="2016-04" db="UniProtKB">
        <authorList>
            <consortium name="EnsemblMetazoa"/>
        </authorList>
    </citation>
    <scope>IDENTIFICATION</scope>
</reference>
<dbReference type="AlphaFoldDB" id="A0A158ND55"/>
<gene>
    <name evidence="9" type="primary">105618540</name>
</gene>
<evidence type="ECO:0000313" key="10">
    <source>
        <dbReference type="Proteomes" id="UP000005205"/>
    </source>
</evidence>
<dbReference type="OrthoDB" id="6258237at2759"/>
<accession>A0A158ND55</accession>
<dbReference type="GO" id="GO:0016020">
    <property type="term" value="C:membrane"/>
    <property type="evidence" value="ECO:0007669"/>
    <property type="project" value="UniProtKB-SubCell"/>
</dbReference>
<name>A0A158ND55_ATTCE</name>
<feature type="compositionally biased region" description="Polar residues" evidence="6">
    <location>
        <begin position="10"/>
        <end position="22"/>
    </location>
</feature>
<dbReference type="InterPro" id="IPR008253">
    <property type="entry name" value="Marvel"/>
</dbReference>
<dbReference type="EMBL" id="ADTU01012401">
    <property type="status" value="NOT_ANNOTATED_CDS"/>
    <property type="molecule type" value="Genomic_DNA"/>
</dbReference>
<keyword evidence="10" id="KW-1185">Reference proteome</keyword>
<dbReference type="EMBL" id="ADTU01012403">
    <property type="status" value="NOT_ANNOTATED_CDS"/>
    <property type="molecule type" value="Genomic_DNA"/>
</dbReference>
<evidence type="ECO:0000256" key="6">
    <source>
        <dbReference type="SAM" id="MobiDB-lite"/>
    </source>
</evidence>
<evidence type="ECO:0000256" key="5">
    <source>
        <dbReference type="PROSITE-ProRule" id="PRU00581"/>
    </source>
</evidence>
<organism evidence="9 10">
    <name type="scientific">Atta cephalotes</name>
    <name type="common">Leafcutter ant</name>
    <dbReference type="NCBI Taxonomy" id="12957"/>
    <lineage>
        <taxon>Eukaryota</taxon>
        <taxon>Metazoa</taxon>
        <taxon>Ecdysozoa</taxon>
        <taxon>Arthropoda</taxon>
        <taxon>Hexapoda</taxon>
        <taxon>Insecta</taxon>
        <taxon>Pterygota</taxon>
        <taxon>Neoptera</taxon>
        <taxon>Endopterygota</taxon>
        <taxon>Hymenoptera</taxon>
        <taxon>Apocrita</taxon>
        <taxon>Aculeata</taxon>
        <taxon>Formicoidea</taxon>
        <taxon>Formicidae</taxon>
        <taxon>Myrmicinae</taxon>
        <taxon>Atta</taxon>
    </lineage>
</organism>
<dbReference type="PANTHER" id="PTHR22776">
    <property type="entry name" value="MARVEL-CONTAINING POTENTIAL LIPID RAFT-ASSOCIATED PROTEIN"/>
    <property type="match status" value="1"/>
</dbReference>
<dbReference type="Proteomes" id="UP000005205">
    <property type="component" value="Unassembled WGS sequence"/>
</dbReference>
<dbReference type="PANTHER" id="PTHR22776:SF97">
    <property type="entry name" value="RE01453P"/>
    <property type="match status" value="1"/>
</dbReference>
<evidence type="ECO:0000256" key="4">
    <source>
        <dbReference type="ARBA" id="ARBA00023136"/>
    </source>
</evidence>
<sequence length="177" mass="19410">MMSETAVTMDGSSNNASNNPRQVPTVKTEPGQPSPLAGIRLNVSYFKTIPGILKLVQLGLGIICMACASPAYIGATHWFLFVVVICFISTLIWCVIYFLSLREVLKVPINWILTELLNTSSKTVLYMIAFIVQLSAWSAHKTSSSNIAAGIFGIFNTIAYAAGAYFLYIEWKSTNTQ</sequence>
<proteinExistence type="predicted"/>
<evidence type="ECO:0000256" key="2">
    <source>
        <dbReference type="ARBA" id="ARBA00022692"/>
    </source>
</evidence>
<dbReference type="KEGG" id="acep:105618540"/>
<dbReference type="Pfam" id="PF01284">
    <property type="entry name" value="MARVEL"/>
    <property type="match status" value="1"/>
</dbReference>
<keyword evidence="4 5" id="KW-0472">Membrane</keyword>
<feature type="domain" description="MARVEL" evidence="8">
    <location>
        <begin position="45"/>
        <end position="172"/>
    </location>
</feature>
<feature type="transmembrane region" description="Helical" evidence="7">
    <location>
        <begin position="79"/>
        <end position="102"/>
    </location>
</feature>
<dbReference type="FunCoup" id="A0A158ND55">
    <property type="interactions" value="71"/>
</dbReference>
<dbReference type="PROSITE" id="PS51225">
    <property type="entry name" value="MARVEL"/>
    <property type="match status" value="1"/>
</dbReference>
<dbReference type="EnsemblMetazoa" id="XM_012200073.1">
    <property type="protein sequence ID" value="XP_012055463.1"/>
    <property type="gene ID" value="LOC105618540"/>
</dbReference>
<reference evidence="10" key="1">
    <citation type="journal article" date="2011" name="PLoS Genet.">
        <title>The genome sequence of the leaf-cutter ant Atta cephalotes reveals insights into its obligate symbiotic lifestyle.</title>
        <authorList>
            <person name="Suen G."/>
            <person name="Teiling C."/>
            <person name="Li L."/>
            <person name="Holt C."/>
            <person name="Abouheif E."/>
            <person name="Bornberg-Bauer E."/>
            <person name="Bouffard P."/>
            <person name="Caldera E.J."/>
            <person name="Cash E."/>
            <person name="Cavanaugh A."/>
            <person name="Denas O."/>
            <person name="Elhaik E."/>
            <person name="Fave M.J."/>
            <person name="Gadau J."/>
            <person name="Gibson J.D."/>
            <person name="Graur D."/>
            <person name="Grubbs K.J."/>
            <person name="Hagen D.E."/>
            <person name="Harkins T.T."/>
            <person name="Helmkampf M."/>
            <person name="Hu H."/>
            <person name="Johnson B.R."/>
            <person name="Kim J."/>
            <person name="Marsh S.E."/>
            <person name="Moeller J.A."/>
            <person name="Munoz-Torres M.C."/>
            <person name="Murphy M.C."/>
            <person name="Naughton M.C."/>
            <person name="Nigam S."/>
            <person name="Overson R."/>
            <person name="Rajakumar R."/>
            <person name="Reese J.T."/>
            <person name="Scott J.J."/>
            <person name="Smith C.R."/>
            <person name="Tao S."/>
            <person name="Tsutsui N.D."/>
            <person name="Viljakainen L."/>
            <person name="Wissler L."/>
            <person name="Yandell M.D."/>
            <person name="Zimmer F."/>
            <person name="Taylor J."/>
            <person name="Slater S.C."/>
            <person name="Clifton S.W."/>
            <person name="Warren W.C."/>
            <person name="Elsik C.G."/>
            <person name="Smith C.D."/>
            <person name="Weinstock G.M."/>
            <person name="Gerardo N.M."/>
            <person name="Currie C.R."/>
        </authorList>
    </citation>
    <scope>NUCLEOTIDE SEQUENCE [LARGE SCALE GENOMIC DNA]</scope>
</reference>
<feature type="transmembrane region" description="Helical" evidence="7">
    <location>
        <begin position="146"/>
        <end position="168"/>
    </location>
</feature>
<evidence type="ECO:0000259" key="8">
    <source>
        <dbReference type="PROSITE" id="PS51225"/>
    </source>
</evidence>
<evidence type="ECO:0000256" key="1">
    <source>
        <dbReference type="ARBA" id="ARBA00004141"/>
    </source>
</evidence>
<feature type="transmembrane region" description="Helical" evidence="7">
    <location>
        <begin position="55"/>
        <end position="73"/>
    </location>
</feature>
<feature type="region of interest" description="Disordered" evidence="6">
    <location>
        <begin position="1"/>
        <end position="31"/>
    </location>
</feature>
<evidence type="ECO:0000256" key="7">
    <source>
        <dbReference type="SAM" id="Phobius"/>
    </source>
</evidence>
<dbReference type="InterPro" id="IPR050578">
    <property type="entry name" value="MARVEL-CKLF_proteins"/>
</dbReference>
<keyword evidence="2 5" id="KW-0812">Transmembrane</keyword>
<dbReference type="EMBL" id="ADTU01012402">
    <property type="status" value="NOT_ANNOTATED_CDS"/>
    <property type="molecule type" value="Genomic_DNA"/>
</dbReference>
<evidence type="ECO:0000313" key="9">
    <source>
        <dbReference type="EnsemblMetazoa" id="XP_012055463.1"/>
    </source>
</evidence>
<comment type="subcellular location">
    <subcellularLocation>
        <location evidence="1">Membrane</location>
        <topology evidence="1">Multi-pass membrane protein</topology>
    </subcellularLocation>
</comment>
<dbReference type="InParanoid" id="A0A158ND55"/>
<evidence type="ECO:0000256" key="3">
    <source>
        <dbReference type="ARBA" id="ARBA00022989"/>
    </source>
</evidence>
<protein>
    <recommendedName>
        <fullName evidence="8">MARVEL domain-containing protein</fullName>
    </recommendedName>
</protein>